<dbReference type="InterPro" id="IPR025192">
    <property type="entry name" value="Succ_DH/fum_Rdtase_N"/>
</dbReference>
<dbReference type="Pfam" id="PF13183">
    <property type="entry name" value="Fer4_8"/>
    <property type="match status" value="1"/>
</dbReference>
<accession>A0A2U1S7J9</accession>
<evidence type="ECO:0000259" key="7">
    <source>
        <dbReference type="PROSITE" id="PS51085"/>
    </source>
</evidence>
<proteinExistence type="predicted"/>
<evidence type="ECO:0000256" key="2">
    <source>
        <dbReference type="ARBA" id="ARBA00022714"/>
    </source>
</evidence>
<dbReference type="Proteomes" id="UP000245577">
    <property type="component" value="Unassembled WGS sequence"/>
</dbReference>
<gene>
    <name evidence="9" type="primary">frdB</name>
    <name evidence="9" type="ORF">MBBWO_08100</name>
</gene>
<dbReference type="NCBIfam" id="TIGR00384">
    <property type="entry name" value="dhsB"/>
    <property type="match status" value="1"/>
</dbReference>
<dbReference type="EC" id="1.3.5.1" evidence="9"/>
<dbReference type="GO" id="GO:0009055">
    <property type="term" value="F:electron transfer activity"/>
    <property type="evidence" value="ECO:0007669"/>
    <property type="project" value="InterPro"/>
</dbReference>
<dbReference type="SUPFAM" id="SSF46548">
    <property type="entry name" value="alpha-helical ferredoxin"/>
    <property type="match status" value="1"/>
</dbReference>
<dbReference type="InterPro" id="IPR017896">
    <property type="entry name" value="4Fe4S_Fe-S-bd"/>
</dbReference>
<evidence type="ECO:0000256" key="6">
    <source>
        <dbReference type="ARBA" id="ARBA00023014"/>
    </source>
</evidence>
<evidence type="ECO:0000259" key="8">
    <source>
        <dbReference type="PROSITE" id="PS51379"/>
    </source>
</evidence>
<evidence type="ECO:0000256" key="3">
    <source>
        <dbReference type="ARBA" id="ARBA00022723"/>
    </source>
</evidence>
<protein>
    <submittedName>
        <fullName evidence="9">Fumarate reductase iron-sulfur subunit</fullName>
        <ecNumber evidence="9">1.3.5.1</ecNumber>
    </submittedName>
</protein>
<feature type="domain" description="2Fe-2S ferredoxin-type" evidence="7">
    <location>
        <begin position="1"/>
        <end position="89"/>
    </location>
</feature>
<dbReference type="AlphaFoldDB" id="A0A2U1S7J9"/>
<dbReference type="InterPro" id="IPR017900">
    <property type="entry name" value="4Fe4S_Fe_S_CS"/>
</dbReference>
<keyword evidence="1" id="KW-0004">4Fe-4S</keyword>
<dbReference type="InterPro" id="IPR001041">
    <property type="entry name" value="2Fe-2S_ferredoxin-type"/>
</dbReference>
<keyword evidence="10" id="KW-1185">Reference proteome</keyword>
<dbReference type="InterPro" id="IPR036010">
    <property type="entry name" value="2Fe-2S_ferredoxin-like_sf"/>
</dbReference>
<dbReference type="PROSITE" id="PS51085">
    <property type="entry name" value="2FE2S_FER_2"/>
    <property type="match status" value="1"/>
</dbReference>
<dbReference type="Pfam" id="PF13085">
    <property type="entry name" value="Fer2_3"/>
    <property type="match status" value="1"/>
</dbReference>
<sequence length="492" mass="54831">MITVNVSRFNKETDSEPYFESYEIEKTQGMKLLDALQAINEKYDADISFRSSCRAGQCGSCSVKYNGDGVLACQQEVEDNCKIEAANFPIIKDLIVDRSSVDEKVQNLHLSCQQENSDDALNETMPNSQLKDTKKVRSCIECYSCLSSCPVVKYFEDEFGGPFYLRYLSKFDFDPRDIKDRLSESLEEGLYKCTSCGKCREVCPKNINTFGDAIEKLRAIACQEGKGPLPKHVAFKENIIETGRSVKGEGKSFIEEAGVEGKSKIALFTGCMVDKKLKHVGHALVNVLKKHGIEIDIPKEQVCCGSPLLRTGQTDIIQSLVDKNKEVFKDYDIVLTICAGCGSTLKNNHPEYGSELNVMDISEFLDDKLNLEDMKELDMTVTWHDPCHLYRGQGIETEPRDILKKIKGINFVEMEKPNQCCGAGGGIKAGHPEIALKLSTEKAKMIKDTGAEAVITICPFCQHNIQDGLNHEGLSDVKAMNILELLEKSYSD</sequence>
<dbReference type="InterPro" id="IPR006058">
    <property type="entry name" value="2Fe2S_fd_BS"/>
</dbReference>
<dbReference type="Gene3D" id="1.10.1060.10">
    <property type="entry name" value="Alpha-helical ferredoxin"/>
    <property type="match status" value="1"/>
</dbReference>
<dbReference type="GO" id="GO:0051539">
    <property type="term" value="F:4 iron, 4 sulfur cluster binding"/>
    <property type="evidence" value="ECO:0007669"/>
    <property type="project" value="UniProtKB-KW"/>
</dbReference>
<keyword evidence="6" id="KW-0411">Iron-sulfur</keyword>
<dbReference type="OrthoDB" id="42878at2157"/>
<reference evidence="9 10" key="1">
    <citation type="submission" date="2017-03" db="EMBL/GenBank/DDBJ databases">
        <title>Genome sequence of Methanobrevibacter wosei.</title>
        <authorList>
            <person name="Poehlein A."/>
            <person name="Seedorf H."/>
            <person name="Daniel R."/>
        </authorList>
    </citation>
    <scope>NUCLEOTIDE SEQUENCE [LARGE SCALE GENOMIC DNA]</scope>
    <source>
        <strain evidence="9 10">DSM 11979</strain>
    </source>
</reference>
<evidence type="ECO:0000256" key="1">
    <source>
        <dbReference type="ARBA" id="ARBA00022485"/>
    </source>
</evidence>
<dbReference type="PANTHER" id="PTHR32479">
    <property type="entry name" value="GLYCOLATE OXIDASE IRON-SULFUR SUBUNIT"/>
    <property type="match status" value="1"/>
</dbReference>
<dbReference type="GO" id="GO:0051537">
    <property type="term" value="F:2 iron, 2 sulfur cluster binding"/>
    <property type="evidence" value="ECO:0007669"/>
    <property type="project" value="UniProtKB-KW"/>
</dbReference>
<dbReference type="NCBIfam" id="NF004898">
    <property type="entry name" value="PRK06259.1"/>
    <property type="match status" value="1"/>
</dbReference>
<comment type="caution">
    <text evidence="9">The sequence shown here is derived from an EMBL/GenBank/DDBJ whole genome shotgun (WGS) entry which is preliminary data.</text>
</comment>
<keyword evidence="4" id="KW-0677">Repeat</keyword>
<dbReference type="PROSITE" id="PS51379">
    <property type="entry name" value="4FE4S_FER_2"/>
    <property type="match status" value="1"/>
</dbReference>
<dbReference type="PROSITE" id="PS00198">
    <property type="entry name" value="4FE4S_FER_1"/>
    <property type="match status" value="1"/>
</dbReference>
<dbReference type="Pfam" id="PF02754">
    <property type="entry name" value="CCG"/>
    <property type="match status" value="2"/>
</dbReference>
<evidence type="ECO:0000256" key="4">
    <source>
        <dbReference type="ARBA" id="ARBA00022737"/>
    </source>
</evidence>
<organism evidence="9 10">
    <name type="scientific">Methanobrevibacter woesei</name>
    <dbReference type="NCBI Taxonomy" id="190976"/>
    <lineage>
        <taxon>Archaea</taxon>
        <taxon>Methanobacteriati</taxon>
        <taxon>Methanobacteriota</taxon>
        <taxon>Methanomada group</taxon>
        <taxon>Methanobacteria</taxon>
        <taxon>Methanobacteriales</taxon>
        <taxon>Methanobacteriaceae</taxon>
        <taxon>Methanobrevibacter</taxon>
    </lineage>
</organism>
<name>A0A2U1S7J9_9EURY</name>
<dbReference type="GO" id="GO:0008177">
    <property type="term" value="F:succinate dehydrogenase (quinone) activity"/>
    <property type="evidence" value="ECO:0007669"/>
    <property type="project" value="UniProtKB-EC"/>
</dbReference>
<evidence type="ECO:0000313" key="9">
    <source>
        <dbReference type="EMBL" id="PWB85958.1"/>
    </source>
</evidence>
<dbReference type="InterPro" id="IPR012675">
    <property type="entry name" value="Beta-grasp_dom_sf"/>
</dbReference>
<keyword evidence="2" id="KW-0001">2Fe-2S</keyword>
<dbReference type="CDD" id="cd00207">
    <property type="entry name" value="fer2"/>
    <property type="match status" value="1"/>
</dbReference>
<dbReference type="PANTHER" id="PTHR32479:SF17">
    <property type="entry name" value="GLYCOLATE OXIDASE IRON-SULFUR SUBUNIT"/>
    <property type="match status" value="1"/>
</dbReference>
<dbReference type="SUPFAM" id="SSF54292">
    <property type="entry name" value="2Fe-2S ferredoxin-like"/>
    <property type="match status" value="1"/>
</dbReference>
<dbReference type="PROSITE" id="PS00197">
    <property type="entry name" value="2FE2S_FER_1"/>
    <property type="match status" value="1"/>
</dbReference>
<keyword evidence="5" id="KW-0408">Iron</keyword>
<keyword evidence="9" id="KW-0560">Oxidoreductase</keyword>
<dbReference type="GO" id="GO:0046872">
    <property type="term" value="F:metal ion binding"/>
    <property type="evidence" value="ECO:0007669"/>
    <property type="project" value="UniProtKB-KW"/>
</dbReference>
<dbReference type="InterPro" id="IPR009051">
    <property type="entry name" value="Helical_ferredxn"/>
</dbReference>
<evidence type="ECO:0000313" key="10">
    <source>
        <dbReference type="Proteomes" id="UP000245577"/>
    </source>
</evidence>
<dbReference type="InterPro" id="IPR004489">
    <property type="entry name" value="Succ_DH/fum_Rdtase_Fe-S"/>
</dbReference>
<feature type="domain" description="4Fe-4S ferredoxin-type" evidence="8">
    <location>
        <begin position="182"/>
        <end position="213"/>
    </location>
</feature>
<dbReference type="InterPro" id="IPR004017">
    <property type="entry name" value="Cys_rich_dom"/>
</dbReference>
<evidence type="ECO:0000256" key="5">
    <source>
        <dbReference type="ARBA" id="ARBA00023004"/>
    </source>
</evidence>
<dbReference type="EMBL" id="MZGU01000004">
    <property type="protein sequence ID" value="PWB85958.1"/>
    <property type="molecule type" value="Genomic_DNA"/>
</dbReference>
<dbReference type="Gene3D" id="3.10.20.30">
    <property type="match status" value="1"/>
</dbReference>
<keyword evidence="3" id="KW-0479">Metal-binding</keyword>
<dbReference type="RefSeq" id="WP_116669602.1">
    <property type="nucleotide sequence ID" value="NZ_MZGU01000004.1"/>
</dbReference>
<dbReference type="GO" id="GO:0006099">
    <property type="term" value="P:tricarboxylic acid cycle"/>
    <property type="evidence" value="ECO:0007669"/>
    <property type="project" value="InterPro"/>
</dbReference>